<dbReference type="FunFam" id="2.130.10.10:FF:000010">
    <property type="entry name" value="Coatomer subunit alpha"/>
    <property type="match status" value="1"/>
</dbReference>
<evidence type="ECO:0000256" key="10">
    <source>
        <dbReference type="ARBA" id="ARBA00023136"/>
    </source>
</evidence>
<evidence type="ECO:0000256" key="11">
    <source>
        <dbReference type="ARBA" id="ARBA00023329"/>
    </source>
</evidence>
<feature type="compositionally biased region" description="Acidic residues" evidence="18">
    <location>
        <begin position="849"/>
        <end position="860"/>
    </location>
</feature>
<evidence type="ECO:0000256" key="4">
    <source>
        <dbReference type="ARBA" id="ARBA00022490"/>
    </source>
</evidence>
<proteinExistence type="predicted"/>
<keyword evidence="4 16" id="KW-0963">Cytoplasm</keyword>
<evidence type="ECO:0000256" key="5">
    <source>
        <dbReference type="ARBA" id="ARBA00022574"/>
    </source>
</evidence>
<evidence type="ECO:0000313" key="22">
    <source>
        <dbReference type="EMBL" id="KAG5678590.1"/>
    </source>
</evidence>
<dbReference type="InterPro" id="IPR001680">
    <property type="entry name" value="WD40_rpt"/>
</dbReference>
<organism evidence="22 23">
    <name type="scientific">Polypedilum vanderplanki</name>
    <name type="common">Sleeping chironomid midge</name>
    <dbReference type="NCBI Taxonomy" id="319348"/>
    <lineage>
        <taxon>Eukaryota</taxon>
        <taxon>Metazoa</taxon>
        <taxon>Ecdysozoa</taxon>
        <taxon>Arthropoda</taxon>
        <taxon>Hexapoda</taxon>
        <taxon>Insecta</taxon>
        <taxon>Pterygota</taxon>
        <taxon>Neoptera</taxon>
        <taxon>Endopterygota</taxon>
        <taxon>Diptera</taxon>
        <taxon>Nematocera</taxon>
        <taxon>Chironomoidea</taxon>
        <taxon>Chironomidae</taxon>
        <taxon>Chironominae</taxon>
        <taxon>Polypedilum</taxon>
        <taxon>Polypedilum</taxon>
    </lineage>
</organism>
<evidence type="ECO:0000256" key="13">
    <source>
        <dbReference type="ARBA" id="ARBA00057585"/>
    </source>
</evidence>
<dbReference type="Pfam" id="PF00400">
    <property type="entry name" value="WD40"/>
    <property type="match status" value="5"/>
</dbReference>
<evidence type="ECO:0000256" key="1">
    <source>
        <dbReference type="ARBA" id="ARBA00004255"/>
    </source>
</evidence>
<dbReference type="GO" id="GO:0006890">
    <property type="term" value="P:retrograde vesicle-mediated transport, Golgi to endoplasmic reticulum"/>
    <property type="evidence" value="ECO:0007669"/>
    <property type="project" value="TreeGrafter"/>
</dbReference>
<feature type="repeat" description="WD" evidence="17">
    <location>
        <begin position="131"/>
        <end position="165"/>
    </location>
</feature>
<gene>
    <name evidence="22" type="ORF">PVAND_008252</name>
</gene>
<dbReference type="Proteomes" id="UP001107558">
    <property type="component" value="Chromosome 2"/>
</dbReference>
<keyword evidence="11" id="KW-0968">Cytoplasmic vesicle</keyword>
<dbReference type="GO" id="GO:0006888">
    <property type="term" value="P:endoplasmic reticulum to Golgi vesicle-mediated transport"/>
    <property type="evidence" value="ECO:0007669"/>
    <property type="project" value="InterPro"/>
</dbReference>
<reference evidence="22" key="1">
    <citation type="submission" date="2021-03" db="EMBL/GenBank/DDBJ databases">
        <title>Chromosome level genome of the anhydrobiotic midge Polypedilum vanderplanki.</title>
        <authorList>
            <person name="Yoshida Y."/>
            <person name="Kikawada T."/>
            <person name="Gusev O."/>
        </authorList>
    </citation>
    <scope>NUCLEOTIDE SEQUENCE</scope>
    <source>
        <strain evidence="22">NIAS01</strain>
        <tissue evidence="22">Whole body or cell culture</tissue>
    </source>
</reference>
<dbReference type="GO" id="GO:0000139">
    <property type="term" value="C:Golgi membrane"/>
    <property type="evidence" value="ECO:0007669"/>
    <property type="project" value="UniProtKB-SubCell"/>
</dbReference>
<dbReference type="InterPro" id="IPR050844">
    <property type="entry name" value="Coatomer_complex_subunit"/>
</dbReference>
<dbReference type="GO" id="GO:0006886">
    <property type="term" value="P:intracellular protein transport"/>
    <property type="evidence" value="ECO:0007669"/>
    <property type="project" value="UniProtKB-UniRule"/>
</dbReference>
<keyword evidence="23" id="KW-1185">Reference proteome</keyword>
<dbReference type="SUPFAM" id="SSF50978">
    <property type="entry name" value="WD40 repeat-like"/>
    <property type="match status" value="1"/>
</dbReference>
<evidence type="ECO:0000256" key="3">
    <source>
        <dbReference type="ARBA" id="ARBA00022448"/>
    </source>
</evidence>
<dbReference type="InterPro" id="IPR006692">
    <property type="entry name" value="Beta-prop_COPA/B_2nd"/>
</dbReference>
<dbReference type="SUPFAM" id="SSF51004">
    <property type="entry name" value="C-terminal (heme d1) domain of cytochrome cd1-nitrite reductase"/>
    <property type="match status" value="1"/>
</dbReference>
<keyword evidence="9 16" id="KW-0333">Golgi apparatus</keyword>
<evidence type="ECO:0000256" key="12">
    <source>
        <dbReference type="ARBA" id="ARBA00024791"/>
    </source>
</evidence>
<dbReference type="FunFam" id="1.25.40.470:FF:000002">
    <property type="entry name" value="Coatomer subunit alpha"/>
    <property type="match status" value="1"/>
</dbReference>
<dbReference type="InterPro" id="IPR010714">
    <property type="entry name" value="Coatomer_asu_C"/>
</dbReference>
<comment type="subcellular location">
    <subcellularLocation>
        <location evidence="16">Cytoplasm</location>
    </subcellularLocation>
    <subcellularLocation>
        <location evidence="1 16">Golgi apparatus membrane</location>
        <topology evidence="1 16">Peripheral membrane protein</topology>
        <orientation evidence="1">Cytoplasmic side</orientation>
    </subcellularLocation>
    <subcellularLocation>
        <location evidence="2">Cytoplasmic vesicle</location>
        <location evidence="2">COPI-coated vesicle membrane</location>
        <topology evidence="2">Peripheral membrane protein</topology>
        <orientation evidence="2">Cytoplasmic side</orientation>
    </subcellularLocation>
</comment>
<evidence type="ECO:0000256" key="6">
    <source>
        <dbReference type="ARBA" id="ARBA00022737"/>
    </source>
</evidence>
<dbReference type="PRINTS" id="PR00320">
    <property type="entry name" value="GPROTEINBRPT"/>
</dbReference>
<feature type="repeat" description="WD" evidence="17">
    <location>
        <begin position="212"/>
        <end position="246"/>
    </location>
</feature>
<feature type="domain" description="COPA/B second beta-propeller" evidence="19">
    <location>
        <begin position="352"/>
        <end position="591"/>
    </location>
</feature>
<accession>A0A9J6CAF2</accession>
<dbReference type="EMBL" id="JADBJN010000002">
    <property type="protein sequence ID" value="KAG5678590.1"/>
    <property type="molecule type" value="Genomic_DNA"/>
</dbReference>
<keyword evidence="5 17" id="KW-0853">WD repeat</keyword>
<keyword evidence="3 16" id="KW-0813">Transport</keyword>
<evidence type="ECO:0000259" key="20">
    <source>
        <dbReference type="Pfam" id="PF06957"/>
    </source>
</evidence>
<keyword evidence="8 16" id="KW-0653">Protein transport</keyword>
<feature type="repeat" description="WD" evidence="17">
    <location>
        <begin position="256"/>
        <end position="297"/>
    </location>
</feature>
<dbReference type="AlphaFoldDB" id="A0A9J6CAF2"/>
<evidence type="ECO:0000256" key="15">
    <source>
        <dbReference type="ARBA" id="ARBA00073979"/>
    </source>
</evidence>
<feature type="region of interest" description="Disordered" evidence="18">
    <location>
        <begin position="175"/>
        <end position="195"/>
    </location>
</feature>
<evidence type="ECO:0000256" key="2">
    <source>
        <dbReference type="ARBA" id="ARBA00004347"/>
    </source>
</evidence>
<comment type="subunit">
    <text evidence="14">Oligomeric complex that consists of at least the alpha, beta, beta', gamma, delta, epsilon and zeta subunits. Interacts with SCYL1. Interacts with JAGN1. Interacts with TMEM41B. Interacts with SVEP1. Probably interacts with PEX11A.</text>
</comment>
<dbReference type="OrthoDB" id="10261470at2759"/>
<evidence type="ECO:0000256" key="17">
    <source>
        <dbReference type="PROSITE-ProRule" id="PRU00221"/>
    </source>
</evidence>
<feature type="compositionally biased region" description="Acidic residues" evidence="18">
    <location>
        <begin position="867"/>
        <end position="877"/>
    </location>
</feature>
<dbReference type="PANTHER" id="PTHR19876">
    <property type="entry name" value="COATOMER"/>
    <property type="match status" value="1"/>
</dbReference>
<dbReference type="CDD" id="cd00200">
    <property type="entry name" value="WD40"/>
    <property type="match status" value="1"/>
</dbReference>
<sequence length="1235" mass="140366">MLTNFETKSARVKGLSFHPKRPWILASLHTGVIQLWDYRISTLLEKFDEHDGPVRGISFHNQQPLFVSGGDDFKIKVWNYKQKRCIFTLLGHLDYVRTTTFHHEYPWVLSASDDQTIRIWNWQSRTCICVLTGHNHYVMCAQFHPTEDTIVSASLDQTVRIWDFSGVAARDGMKGLRKKSVAPGPSGLDDHLKNPSSTDLFGQADAVVKHVLEGHDRGVNWAHFHPTLPLVVSGADDRQIKLWRMNEYKAWEVDTCRGHYNNVSCVLFHPRQELIISNSEDKSIRVWDMTKRQCLHTFRREHERFWILAAHPTLNLFAAGHDSGMIVFKLERERPAYAVHGNILYYIKERFLRKLDFTTTKDTVVMQIRGGGKTPVFSMSYNPALNAILLCTRTSNMENSTYDLYNIPKESESSNEVDSKRSSGITALWVARNRFAVLDRSGQLVVKNQKNEVTKKIQTSQCDEVFYAGTGMLLLREADHVTLFDVQQLRNLAQVKISKCKYVVWSADMSHVALLAKHTINICNRRLESLCTIQESTRVKSGAWDDSGVFIYTTNNHIKYAILNGDHGIIRTLDLPIYITRVKGSQVFCLDRECRTRVLNIDTTEYKFKLALINRKYEEVLHMVRNARLVGQSIIAYLQQKGYPEVALHFVKDEKTRFGLALECGNIEVALEAAKSLDDKDCWDRLSQAALMQGNHQVVEMCYQRTKNFEKLSFLYLITGNLEKLKKMNKIAEIRKDVSAQYQGALLLGDVKERFNILKNCNQKSLAYMTAATHGLQEEADEMASQINAEGKELPQINPNAKLFKGPLPVQQAESNWPLLTVSRGFFEGQQLSKQAGTISKALATTEGLGDEVEDGWGDDADLKLDDDGDDNDDEMKDALDTVEGEGAGWDVGDDDIELPEELASKLAQSEVKDGKFFAAPTKGVPQTQIWTNGSLLAADHIRAGSFETAFRILNEQVGVVNFEPYKKLFLYLLAGSRTSYSCLPNLPSKFAHPHRNWKDAGQKNGHPTVGVKLNDLVTLLQSCYQLTTVGKFTEAIEKFQYIILNIPLLVVDSRQEIAEAQQLMNICREYVVGLQMETHRKTLPKNTLDEQKRLCELAAYFTHCNFQPVHQILTLRTALNMFFKMKNYKTAASFARRLLELGPRNDTAQQARKMLQACEAQPTDEHQLQYDEHNPFSLCAITYKPIYRGKPEEKCPLCGASYMPEYKGFKCESCEVAEIGKDVLGLKVSPLQFR</sequence>
<dbReference type="Pfam" id="PF04053">
    <property type="entry name" value="B-prop_COPA_B_2nd"/>
    <property type="match status" value="1"/>
</dbReference>
<dbReference type="InterPro" id="IPR019775">
    <property type="entry name" value="WD40_repeat_CS"/>
</dbReference>
<comment type="function">
    <text evidence="13">Xenin stimulates exocrine pancreatic secretion. It inhibits pentagastrin-stimulated secretion of acid, to induce exocrine pancreatic secretion and to affect small and large intestinal motility. In the gut, xenin interacts with the neurotensin receptor.</text>
</comment>
<dbReference type="GO" id="GO:0006891">
    <property type="term" value="P:intra-Golgi vesicle-mediated transport"/>
    <property type="evidence" value="ECO:0007669"/>
    <property type="project" value="TreeGrafter"/>
</dbReference>
<feature type="repeat" description="WD" evidence="17">
    <location>
        <begin position="47"/>
        <end position="88"/>
    </location>
</feature>
<protein>
    <recommendedName>
        <fullName evidence="15 16">Coatomer subunit alpha</fullName>
    </recommendedName>
</protein>
<dbReference type="PANTHER" id="PTHR19876:SF1">
    <property type="entry name" value="COATOMER SUBUNIT ALPHA"/>
    <property type="match status" value="1"/>
</dbReference>
<evidence type="ECO:0000313" key="23">
    <source>
        <dbReference type="Proteomes" id="UP001107558"/>
    </source>
</evidence>
<name>A0A9J6CAF2_POLVA</name>
<dbReference type="InterPro" id="IPR015943">
    <property type="entry name" value="WD40/YVTN_repeat-like_dom_sf"/>
</dbReference>
<dbReference type="Pfam" id="PF23953">
    <property type="entry name" value="TPR_COPA_B"/>
    <property type="match status" value="1"/>
</dbReference>
<feature type="domain" description="COPA/B TPR" evidence="21">
    <location>
        <begin position="632"/>
        <end position="775"/>
    </location>
</feature>
<dbReference type="Gene3D" id="1.25.40.470">
    <property type="match status" value="1"/>
</dbReference>
<evidence type="ECO:0000259" key="19">
    <source>
        <dbReference type="Pfam" id="PF04053"/>
    </source>
</evidence>
<dbReference type="InterPro" id="IPR020472">
    <property type="entry name" value="WD40_PAC1"/>
</dbReference>
<dbReference type="PIRSF" id="PIRSF003354">
    <property type="entry name" value="Coatomer_alpha_subunit"/>
    <property type="match status" value="1"/>
</dbReference>
<dbReference type="InterPro" id="IPR036322">
    <property type="entry name" value="WD40_repeat_dom_sf"/>
</dbReference>
<dbReference type="GO" id="GO:0005198">
    <property type="term" value="F:structural molecule activity"/>
    <property type="evidence" value="ECO:0007669"/>
    <property type="project" value="InterPro"/>
</dbReference>
<comment type="caution">
    <text evidence="22">The sequence shown here is derived from an EMBL/GenBank/DDBJ whole genome shotgun (WGS) entry which is preliminary data.</text>
</comment>
<dbReference type="Gene3D" id="2.130.10.10">
    <property type="entry name" value="YVTN repeat-like/Quinoprotein amine dehydrogenase"/>
    <property type="match status" value="1"/>
</dbReference>
<dbReference type="CDD" id="cd22948">
    <property type="entry name" value="Coatomer_WDAD_alpha"/>
    <property type="match status" value="1"/>
</dbReference>
<evidence type="ECO:0000256" key="7">
    <source>
        <dbReference type="ARBA" id="ARBA00022892"/>
    </source>
</evidence>
<dbReference type="InterPro" id="IPR047312">
    <property type="entry name" value="Coatomer_alpha_WD-assoc_reg"/>
</dbReference>
<keyword evidence="10 16" id="KW-0472">Membrane</keyword>
<evidence type="ECO:0000256" key="8">
    <source>
        <dbReference type="ARBA" id="ARBA00022927"/>
    </source>
</evidence>
<evidence type="ECO:0000256" key="18">
    <source>
        <dbReference type="SAM" id="MobiDB-lite"/>
    </source>
</evidence>
<dbReference type="PROSITE" id="PS50082">
    <property type="entry name" value="WD_REPEATS_2"/>
    <property type="match status" value="5"/>
</dbReference>
<evidence type="ECO:0000259" key="21">
    <source>
        <dbReference type="Pfam" id="PF23953"/>
    </source>
</evidence>
<keyword evidence="6" id="KW-0677">Repeat</keyword>
<feature type="region of interest" description="Disordered" evidence="18">
    <location>
        <begin position="849"/>
        <end position="877"/>
    </location>
</feature>
<dbReference type="InterPro" id="IPR016391">
    <property type="entry name" value="Coatomer_asu"/>
</dbReference>
<comment type="function">
    <text evidence="12">The coatomer is a cytosolic protein complex that binds to dilysine motifs and reversibly associates with Golgi non-clathrin-coated vesicles, which further mediate biosynthetic protein transport from the ER, via the Golgi up to the trans Golgi network. Coatomer complex is required for budding from Golgi membranes, and is essential for the retrograde Golgi-to-ER transport of dilysine-tagged proteins. In mammals, the coatomer can only be recruited by membranes associated to ADP-ribosylation factors (ARFs), which are small GTP-binding proteins; the complex also influences the Golgi structural integrity, as well as the processing, activity, and endocytic recycling of LDL receptors.</text>
</comment>
<dbReference type="GO" id="GO:0030126">
    <property type="term" value="C:COPI vesicle coat"/>
    <property type="evidence" value="ECO:0007669"/>
    <property type="project" value="UniProtKB-UniRule"/>
</dbReference>
<dbReference type="Pfam" id="PF06957">
    <property type="entry name" value="COPI_C"/>
    <property type="match status" value="1"/>
</dbReference>
<evidence type="ECO:0000256" key="14">
    <source>
        <dbReference type="ARBA" id="ARBA00062633"/>
    </source>
</evidence>
<dbReference type="InterPro" id="IPR011048">
    <property type="entry name" value="Haem_d1_sf"/>
</dbReference>
<dbReference type="InterPro" id="IPR056176">
    <property type="entry name" value="TPR_COPA_B"/>
</dbReference>
<evidence type="ECO:0000256" key="16">
    <source>
        <dbReference type="PIRNR" id="PIRNR003354"/>
    </source>
</evidence>
<dbReference type="PROSITE" id="PS50294">
    <property type="entry name" value="WD_REPEATS_REGION"/>
    <property type="match status" value="5"/>
</dbReference>
<feature type="domain" description="Coatomer alpha subunit C-terminal" evidence="20">
    <location>
        <begin position="824"/>
        <end position="1235"/>
    </location>
</feature>
<keyword evidence="7 16" id="KW-0931">ER-Golgi transport</keyword>
<dbReference type="PROSITE" id="PS00678">
    <property type="entry name" value="WD_REPEATS_1"/>
    <property type="match status" value="1"/>
</dbReference>
<evidence type="ECO:0000256" key="9">
    <source>
        <dbReference type="ARBA" id="ARBA00023034"/>
    </source>
</evidence>
<feature type="repeat" description="WD" evidence="17">
    <location>
        <begin position="89"/>
        <end position="130"/>
    </location>
</feature>
<dbReference type="SMART" id="SM00320">
    <property type="entry name" value="WD40"/>
    <property type="match status" value="7"/>
</dbReference>